<accession>A0A2H9ZYP0</accession>
<keyword evidence="8" id="KW-0239">DNA-directed DNA polymerase</keyword>
<dbReference type="InterPro" id="IPR043502">
    <property type="entry name" value="DNA/RNA_pol_sf"/>
</dbReference>
<keyword evidence="9" id="KW-0238">DNA-binding</keyword>
<evidence type="ECO:0000256" key="8">
    <source>
        <dbReference type="ARBA" id="ARBA00022932"/>
    </source>
</evidence>
<keyword evidence="2" id="KW-0479">Metal-binding</keyword>
<dbReference type="AlphaFoldDB" id="A0A2H9ZYP0"/>
<evidence type="ECO:0000256" key="10">
    <source>
        <dbReference type="ARBA" id="ARBA00023172"/>
    </source>
</evidence>
<keyword evidence="3" id="KW-0064">Aspartyl protease</keyword>
<evidence type="ECO:0000256" key="5">
    <source>
        <dbReference type="ARBA" id="ARBA00022842"/>
    </source>
</evidence>
<evidence type="ECO:0000313" key="13">
    <source>
        <dbReference type="Proteomes" id="UP000236161"/>
    </source>
</evidence>
<dbReference type="Pfam" id="PF24626">
    <property type="entry name" value="SH3_Tf2-1"/>
    <property type="match status" value="1"/>
</dbReference>
<keyword evidence="10" id="KW-0233">DNA recombination</keyword>
<dbReference type="Gene3D" id="1.10.340.70">
    <property type="match status" value="1"/>
</dbReference>
<dbReference type="Proteomes" id="UP000236161">
    <property type="component" value="Unassembled WGS sequence"/>
</dbReference>
<keyword evidence="4" id="KW-0378">Hydrolase</keyword>
<dbReference type="GO" id="GO:0003677">
    <property type="term" value="F:DNA binding"/>
    <property type="evidence" value="ECO:0007669"/>
    <property type="project" value="UniProtKB-KW"/>
</dbReference>
<evidence type="ECO:0000256" key="2">
    <source>
        <dbReference type="ARBA" id="ARBA00022723"/>
    </source>
</evidence>
<reference evidence="12 13" key="1">
    <citation type="journal article" date="2017" name="Nature">
        <title>The Apostasia genome and the evolution of orchids.</title>
        <authorList>
            <person name="Zhang G.Q."/>
            <person name="Liu K.W."/>
            <person name="Li Z."/>
            <person name="Lohaus R."/>
            <person name="Hsiao Y.Y."/>
            <person name="Niu S.C."/>
            <person name="Wang J.Y."/>
            <person name="Lin Y.C."/>
            <person name="Xu Q."/>
            <person name="Chen L.J."/>
            <person name="Yoshida K."/>
            <person name="Fujiwara S."/>
            <person name="Wang Z.W."/>
            <person name="Zhang Y.Q."/>
            <person name="Mitsuda N."/>
            <person name="Wang M."/>
            <person name="Liu G.H."/>
            <person name="Pecoraro L."/>
            <person name="Huang H.X."/>
            <person name="Xiao X.J."/>
            <person name="Lin M."/>
            <person name="Wu X.Y."/>
            <person name="Wu W.L."/>
            <person name="Chen Y.Y."/>
            <person name="Chang S.B."/>
            <person name="Sakamoto S."/>
            <person name="Ohme-Takagi M."/>
            <person name="Yagi M."/>
            <person name="Zeng S.J."/>
            <person name="Shen C.Y."/>
            <person name="Yeh C.M."/>
            <person name="Luo Y.B."/>
            <person name="Tsai W.C."/>
            <person name="Van de Peer Y."/>
            <person name="Liu Z.J."/>
        </authorList>
    </citation>
    <scope>NUCLEOTIDE SEQUENCE [LARGE SCALE GENOMIC DNA]</scope>
    <source>
        <strain evidence="13">cv. Shenzhen</strain>
        <tissue evidence="12">Stem</tissue>
    </source>
</reference>
<keyword evidence="5" id="KW-0460">Magnesium</keyword>
<dbReference type="GO" id="GO:0046872">
    <property type="term" value="F:metal ion binding"/>
    <property type="evidence" value="ECO:0007669"/>
    <property type="project" value="UniProtKB-KW"/>
</dbReference>
<dbReference type="InterPro" id="IPR056924">
    <property type="entry name" value="SH3_Tf2-1"/>
</dbReference>
<keyword evidence="1" id="KW-0645">Protease</keyword>
<dbReference type="PROSITE" id="PS50994">
    <property type="entry name" value="INTEGRASE"/>
    <property type="match status" value="1"/>
</dbReference>
<keyword evidence="8" id="KW-0808">Transferase</keyword>
<evidence type="ECO:0000256" key="9">
    <source>
        <dbReference type="ARBA" id="ARBA00023125"/>
    </source>
</evidence>
<keyword evidence="8" id="KW-0548">Nucleotidyltransferase</keyword>
<dbReference type="Pfam" id="PF17921">
    <property type="entry name" value="Integrase_H2C2"/>
    <property type="match status" value="1"/>
</dbReference>
<dbReference type="GO" id="GO:0004190">
    <property type="term" value="F:aspartic-type endopeptidase activity"/>
    <property type="evidence" value="ECO:0007669"/>
    <property type="project" value="UniProtKB-KW"/>
</dbReference>
<dbReference type="EMBL" id="KZ452415">
    <property type="protein sequence ID" value="PKA48408.1"/>
    <property type="molecule type" value="Genomic_DNA"/>
</dbReference>
<keyword evidence="6" id="KW-0229">DNA integration</keyword>
<dbReference type="GO" id="GO:0006508">
    <property type="term" value="P:proteolysis"/>
    <property type="evidence" value="ECO:0007669"/>
    <property type="project" value="UniProtKB-KW"/>
</dbReference>
<dbReference type="InterPro" id="IPR016197">
    <property type="entry name" value="Chromo-like_dom_sf"/>
</dbReference>
<dbReference type="GO" id="GO:0006310">
    <property type="term" value="P:DNA recombination"/>
    <property type="evidence" value="ECO:0007669"/>
    <property type="project" value="UniProtKB-KW"/>
</dbReference>
<organism evidence="12 13">
    <name type="scientific">Apostasia shenzhenica</name>
    <dbReference type="NCBI Taxonomy" id="1088818"/>
    <lineage>
        <taxon>Eukaryota</taxon>
        <taxon>Viridiplantae</taxon>
        <taxon>Streptophyta</taxon>
        <taxon>Embryophyta</taxon>
        <taxon>Tracheophyta</taxon>
        <taxon>Spermatophyta</taxon>
        <taxon>Magnoliopsida</taxon>
        <taxon>Liliopsida</taxon>
        <taxon>Asparagales</taxon>
        <taxon>Orchidaceae</taxon>
        <taxon>Apostasioideae</taxon>
        <taxon>Apostasia</taxon>
    </lineage>
</organism>
<dbReference type="SUPFAM" id="SSF56672">
    <property type="entry name" value="DNA/RNA polymerases"/>
    <property type="match status" value="1"/>
</dbReference>
<feature type="domain" description="Integrase catalytic" evidence="11">
    <location>
        <begin position="197"/>
        <end position="361"/>
    </location>
</feature>
<evidence type="ECO:0000256" key="7">
    <source>
        <dbReference type="ARBA" id="ARBA00022918"/>
    </source>
</evidence>
<dbReference type="Gene3D" id="3.30.420.10">
    <property type="entry name" value="Ribonuclease H-like superfamily/Ribonuclease H"/>
    <property type="match status" value="1"/>
</dbReference>
<dbReference type="InterPro" id="IPR036397">
    <property type="entry name" value="RNaseH_sf"/>
</dbReference>
<proteinExistence type="predicted"/>
<evidence type="ECO:0000256" key="4">
    <source>
        <dbReference type="ARBA" id="ARBA00022801"/>
    </source>
</evidence>
<dbReference type="InterPro" id="IPR001584">
    <property type="entry name" value="Integrase_cat-core"/>
</dbReference>
<keyword evidence="13" id="KW-1185">Reference proteome</keyword>
<keyword evidence="7" id="KW-0695">RNA-directed DNA polymerase</keyword>
<dbReference type="GO" id="GO:0003964">
    <property type="term" value="F:RNA-directed DNA polymerase activity"/>
    <property type="evidence" value="ECO:0007669"/>
    <property type="project" value="UniProtKB-KW"/>
</dbReference>
<evidence type="ECO:0000256" key="3">
    <source>
        <dbReference type="ARBA" id="ARBA00022750"/>
    </source>
</evidence>
<dbReference type="InterPro" id="IPR012337">
    <property type="entry name" value="RNaseH-like_sf"/>
</dbReference>
<dbReference type="SUPFAM" id="SSF54160">
    <property type="entry name" value="Chromo domain-like"/>
    <property type="match status" value="1"/>
</dbReference>
<gene>
    <name evidence="12" type="ORF">AXF42_Ash021618</name>
</gene>
<dbReference type="GO" id="GO:0003887">
    <property type="term" value="F:DNA-directed DNA polymerase activity"/>
    <property type="evidence" value="ECO:0007669"/>
    <property type="project" value="UniProtKB-KW"/>
</dbReference>
<dbReference type="FunFam" id="3.30.420.10:FF:000032">
    <property type="entry name" value="Retrovirus-related Pol polyprotein from transposon 297-like Protein"/>
    <property type="match status" value="1"/>
</dbReference>
<dbReference type="SUPFAM" id="SSF53098">
    <property type="entry name" value="Ribonuclease H-like"/>
    <property type="match status" value="1"/>
</dbReference>
<name>A0A2H9ZYP0_9ASPA</name>
<protein>
    <recommendedName>
        <fullName evidence="11">Integrase catalytic domain-containing protein</fullName>
    </recommendedName>
</protein>
<evidence type="ECO:0000256" key="6">
    <source>
        <dbReference type="ARBA" id="ARBA00022908"/>
    </source>
</evidence>
<dbReference type="InterPro" id="IPR041588">
    <property type="entry name" value="Integrase_H2C2"/>
</dbReference>
<evidence type="ECO:0000259" key="11">
    <source>
        <dbReference type="PROSITE" id="PS50994"/>
    </source>
</evidence>
<dbReference type="PANTHER" id="PTHR37984">
    <property type="entry name" value="PROTEIN CBG26694"/>
    <property type="match status" value="1"/>
</dbReference>
<dbReference type="GO" id="GO:0015074">
    <property type="term" value="P:DNA integration"/>
    <property type="evidence" value="ECO:0007669"/>
    <property type="project" value="UniProtKB-KW"/>
</dbReference>
<evidence type="ECO:0000313" key="12">
    <source>
        <dbReference type="EMBL" id="PKA48408.1"/>
    </source>
</evidence>
<sequence length="556" mass="64045">MAPLPIGYHFQIKTDHQSLKFLLEQRILTQAQQKWLSKLAGYDFEILYKKGHENICADALSRRITSNLLQFNAIMQLESTELMAQIAESWQTDSPLAKIITQLKQGNPVSKPYVWSNNKLSWKGRLVVGCNADLRKNIIRSIHTGSSGGHSGYIPILHKLKSIFHWRGMGKATKRILQECEVCQINKYEHVATPGLLQPLPIPDKVWTHVSLDFIDGLPKSSGKDTILVVVDKLSKYAHFIAIAHPYSAITIAQAYLDHVYKLHGMPEILISDRDAVFLSKFWQELLKLLKIQQNMSTAYHPQTDGQTEVVNRCLETYLRCMTGEKPREWAKWLSLAEWWYNTNYHSSTQRTPYEVMYGKKPPLHIPYVAGSTVVEAVDRSLQTREEMVRVLKQHLQAINRMKMQADKHRKERELFVGDYVYVKLHPYKQSSVTRRSSYKLAPRYFGPFEVLSKIGAVAYKLKLPPYAKIHPVFHVSILKKKIGNQQVAEILPQEATQLGQVQAQPIAILNRRMILRKRRLVEQVLIQWSQMSAEDSNWEDVTSLRQQFPAFSINP</sequence>
<dbReference type="InterPro" id="IPR050951">
    <property type="entry name" value="Retrovirus_Pol_polyprotein"/>
</dbReference>
<dbReference type="OrthoDB" id="5554229at2759"/>
<evidence type="ECO:0000256" key="1">
    <source>
        <dbReference type="ARBA" id="ARBA00022670"/>
    </source>
</evidence>
<dbReference type="PANTHER" id="PTHR37984:SF5">
    <property type="entry name" value="PROTEIN NYNRIN-LIKE"/>
    <property type="match status" value="1"/>
</dbReference>